<keyword evidence="14" id="KW-1185">Reference proteome</keyword>
<evidence type="ECO:0000256" key="9">
    <source>
        <dbReference type="ARBA" id="ARBA00047989"/>
    </source>
</evidence>
<comment type="catalytic activity">
    <reaction evidence="11">
        <text>S-methyl-5'-thioadenosine + phosphate = 5-(methylsulfanyl)-alpha-D-ribose 1-phosphate + adenine</text>
        <dbReference type="Rhea" id="RHEA:11852"/>
        <dbReference type="ChEBI" id="CHEBI:16708"/>
        <dbReference type="ChEBI" id="CHEBI:17509"/>
        <dbReference type="ChEBI" id="CHEBI:43474"/>
        <dbReference type="ChEBI" id="CHEBI:58533"/>
        <dbReference type="EC" id="2.4.2.28"/>
    </reaction>
    <physiologicalReaction direction="left-to-right" evidence="11">
        <dbReference type="Rhea" id="RHEA:11853"/>
    </physiologicalReaction>
</comment>
<dbReference type="InterPro" id="IPR011324">
    <property type="entry name" value="Cytotoxic_necrot_fac-like_cat"/>
</dbReference>
<dbReference type="EMBL" id="JBHUMX010000013">
    <property type="protein sequence ID" value="MFD2628304.1"/>
    <property type="molecule type" value="Genomic_DNA"/>
</dbReference>
<dbReference type="NCBIfam" id="TIGR00726">
    <property type="entry name" value="peptidoglycan editing factor PgeF"/>
    <property type="match status" value="1"/>
</dbReference>
<keyword evidence="8" id="KW-0862">Zinc</keyword>
<keyword evidence="6" id="KW-0479">Metal-binding</keyword>
<evidence type="ECO:0000256" key="1">
    <source>
        <dbReference type="ARBA" id="ARBA00000553"/>
    </source>
</evidence>
<evidence type="ECO:0000256" key="2">
    <source>
        <dbReference type="ARBA" id="ARBA00001947"/>
    </source>
</evidence>
<dbReference type="RefSeq" id="WP_379560997.1">
    <property type="nucleotide sequence ID" value="NZ_CP085256.1"/>
</dbReference>
<organism evidence="13 14">
    <name type="scientific">Oceanobacillus kapialis</name>
    <dbReference type="NCBI Taxonomy" id="481353"/>
    <lineage>
        <taxon>Bacteria</taxon>
        <taxon>Bacillati</taxon>
        <taxon>Bacillota</taxon>
        <taxon>Bacilli</taxon>
        <taxon>Bacillales</taxon>
        <taxon>Bacillaceae</taxon>
        <taxon>Oceanobacillus</taxon>
    </lineage>
</organism>
<evidence type="ECO:0000313" key="14">
    <source>
        <dbReference type="Proteomes" id="UP001597451"/>
    </source>
</evidence>
<dbReference type="InterPro" id="IPR038371">
    <property type="entry name" value="Cu_polyphenol_OxRdtase_sf"/>
</dbReference>
<comment type="cofactor">
    <cofactor evidence="2">
        <name>Zn(2+)</name>
        <dbReference type="ChEBI" id="CHEBI:29105"/>
    </cofactor>
</comment>
<evidence type="ECO:0000256" key="10">
    <source>
        <dbReference type="ARBA" id="ARBA00048968"/>
    </source>
</evidence>
<protein>
    <recommendedName>
        <fullName evidence="12">Purine nucleoside phosphorylase</fullName>
    </recommendedName>
</protein>
<dbReference type="Gene3D" id="3.60.140.10">
    <property type="entry name" value="CNF1/YfiH-like putative cysteine hydrolases"/>
    <property type="match status" value="1"/>
</dbReference>
<dbReference type="InterPro" id="IPR003730">
    <property type="entry name" value="Cu_polyphenol_OxRdtase"/>
</dbReference>
<keyword evidence="5" id="KW-0808">Transferase</keyword>
<sequence length="269" mass="29840">MSEPFIIDHASNLRIGKWEKLSPALTAGFTTRIGGVSPQPYQSLNMGLHVKDHHNNVIKNREILANTLSFPLSNWIVGEQVHNTKVKTVTRQDAGSGAIQLESSLTGIDGIVSTEEGVLCAAFYADCVPLFFFDPKQHKIGIAHAGWKGSVHGIAEEMVGKFVNMGTNLTDLLVVIGPCISRKHYEVDEQVITHIPDKFFTNSVDVKGNGYYNLDLKQLNMDILLQSGVLRNNISVTNYCTYQDKELFFSHRRDNGKTGRMLGFIGFSN</sequence>
<keyword evidence="7" id="KW-0378">Hydrolase</keyword>
<comment type="catalytic activity">
    <reaction evidence="1">
        <text>inosine + phosphate = alpha-D-ribose 1-phosphate + hypoxanthine</text>
        <dbReference type="Rhea" id="RHEA:27646"/>
        <dbReference type="ChEBI" id="CHEBI:17368"/>
        <dbReference type="ChEBI" id="CHEBI:17596"/>
        <dbReference type="ChEBI" id="CHEBI:43474"/>
        <dbReference type="ChEBI" id="CHEBI:57720"/>
        <dbReference type="EC" id="2.4.2.1"/>
    </reaction>
    <physiologicalReaction direction="left-to-right" evidence="1">
        <dbReference type="Rhea" id="RHEA:27647"/>
    </physiologicalReaction>
</comment>
<reference evidence="14" key="1">
    <citation type="journal article" date="2019" name="Int. J. Syst. Evol. Microbiol.">
        <title>The Global Catalogue of Microorganisms (GCM) 10K type strain sequencing project: providing services to taxonomists for standard genome sequencing and annotation.</title>
        <authorList>
            <consortium name="The Broad Institute Genomics Platform"/>
            <consortium name="The Broad Institute Genome Sequencing Center for Infectious Disease"/>
            <person name="Wu L."/>
            <person name="Ma J."/>
        </authorList>
    </citation>
    <scope>NUCLEOTIDE SEQUENCE [LARGE SCALE GENOMIC DNA]</scope>
    <source>
        <strain evidence="14">TISTR 1858</strain>
    </source>
</reference>
<comment type="function">
    <text evidence="3">Purine nucleoside enzyme that catalyzes the phosphorolysis of adenosine and inosine nucleosides, yielding D-ribose 1-phosphate and the respective free bases, adenine and hypoxanthine. Also catalyzes the phosphorolysis of S-methyl-5'-thioadenosine into adenine and S-methyl-5-thio-alpha-D-ribose 1-phosphate. Also has adenosine deaminase activity.</text>
</comment>
<dbReference type="Proteomes" id="UP001597451">
    <property type="component" value="Unassembled WGS sequence"/>
</dbReference>
<evidence type="ECO:0000256" key="5">
    <source>
        <dbReference type="ARBA" id="ARBA00022679"/>
    </source>
</evidence>
<name>A0ABW5PY44_9BACI</name>
<dbReference type="CDD" id="cd16833">
    <property type="entry name" value="YfiH"/>
    <property type="match status" value="1"/>
</dbReference>
<dbReference type="PANTHER" id="PTHR30616:SF2">
    <property type="entry name" value="PURINE NUCLEOSIDE PHOSPHORYLASE LACC1"/>
    <property type="match status" value="1"/>
</dbReference>
<proteinExistence type="inferred from homology"/>
<evidence type="ECO:0000256" key="6">
    <source>
        <dbReference type="ARBA" id="ARBA00022723"/>
    </source>
</evidence>
<evidence type="ECO:0000256" key="12">
    <source>
        <dbReference type="RuleBase" id="RU361274"/>
    </source>
</evidence>
<gene>
    <name evidence="13" type="primary">pgeF</name>
    <name evidence="13" type="ORF">ACFSUN_05850</name>
</gene>
<evidence type="ECO:0000256" key="7">
    <source>
        <dbReference type="ARBA" id="ARBA00022801"/>
    </source>
</evidence>
<dbReference type="Pfam" id="PF02578">
    <property type="entry name" value="Cu-oxidase_4"/>
    <property type="match status" value="1"/>
</dbReference>
<dbReference type="PANTHER" id="PTHR30616">
    <property type="entry name" value="UNCHARACTERIZED PROTEIN YFIH"/>
    <property type="match status" value="1"/>
</dbReference>
<dbReference type="SUPFAM" id="SSF64438">
    <property type="entry name" value="CNF1/YfiH-like putative cysteine hydrolases"/>
    <property type="match status" value="1"/>
</dbReference>
<evidence type="ECO:0000256" key="3">
    <source>
        <dbReference type="ARBA" id="ARBA00003215"/>
    </source>
</evidence>
<comment type="similarity">
    <text evidence="4 12">Belongs to the purine nucleoside phosphorylase YfiH/LACC1 family.</text>
</comment>
<evidence type="ECO:0000256" key="8">
    <source>
        <dbReference type="ARBA" id="ARBA00022833"/>
    </source>
</evidence>
<comment type="catalytic activity">
    <reaction evidence="9">
        <text>adenosine + H2O + H(+) = inosine + NH4(+)</text>
        <dbReference type="Rhea" id="RHEA:24408"/>
        <dbReference type="ChEBI" id="CHEBI:15377"/>
        <dbReference type="ChEBI" id="CHEBI:15378"/>
        <dbReference type="ChEBI" id="CHEBI:16335"/>
        <dbReference type="ChEBI" id="CHEBI:17596"/>
        <dbReference type="ChEBI" id="CHEBI:28938"/>
        <dbReference type="EC" id="3.5.4.4"/>
    </reaction>
    <physiologicalReaction direction="left-to-right" evidence="9">
        <dbReference type="Rhea" id="RHEA:24409"/>
    </physiologicalReaction>
</comment>
<comment type="caution">
    <text evidence="13">The sequence shown here is derived from an EMBL/GenBank/DDBJ whole genome shotgun (WGS) entry which is preliminary data.</text>
</comment>
<evidence type="ECO:0000256" key="11">
    <source>
        <dbReference type="ARBA" id="ARBA00049893"/>
    </source>
</evidence>
<accession>A0ABW5PY44</accession>
<evidence type="ECO:0000256" key="4">
    <source>
        <dbReference type="ARBA" id="ARBA00007353"/>
    </source>
</evidence>
<comment type="catalytic activity">
    <reaction evidence="10">
        <text>adenosine + phosphate = alpha-D-ribose 1-phosphate + adenine</text>
        <dbReference type="Rhea" id="RHEA:27642"/>
        <dbReference type="ChEBI" id="CHEBI:16335"/>
        <dbReference type="ChEBI" id="CHEBI:16708"/>
        <dbReference type="ChEBI" id="CHEBI:43474"/>
        <dbReference type="ChEBI" id="CHEBI:57720"/>
        <dbReference type="EC" id="2.4.2.1"/>
    </reaction>
    <physiologicalReaction direction="left-to-right" evidence="10">
        <dbReference type="Rhea" id="RHEA:27643"/>
    </physiologicalReaction>
</comment>
<evidence type="ECO:0000313" key="13">
    <source>
        <dbReference type="EMBL" id="MFD2628304.1"/>
    </source>
</evidence>